<keyword evidence="3" id="KW-0732">Signal</keyword>
<proteinExistence type="predicted"/>
<dbReference type="AlphaFoldDB" id="A0A9D1MTW7"/>
<feature type="transmembrane region" description="Helical" evidence="2">
    <location>
        <begin position="742"/>
        <end position="764"/>
    </location>
</feature>
<keyword evidence="2" id="KW-0812">Transmembrane</keyword>
<comment type="caution">
    <text evidence="4">The sequence shown here is derived from an EMBL/GenBank/DDBJ whole genome shotgun (WGS) entry which is preliminary data.</text>
</comment>
<dbReference type="PANTHER" id="PTHR21523:SF47">
    <property type="entry name" value="SALIVARY GLUE PROTEIN SGS-3"/>
    <property type="match status" value="1"/>
</dbReference>
<feature type="signal peptide" evidence="3">
    <location>
        <begin position="1"/>
        <end position="31"/>
    </location>
</feature>
<name>A0A9D1MTW7_9FIRM</name>
<evidence type="ECO:0000256" key="1">
    <source>
        <dbReference type="SAM" id="MobiDB-lite"/>
    </source>
</evidence>
<dbReference type="Proteomes" id="UP000824125">
    <property type="component" value="Unassembled WGS sequence"/>
</dbReference>
<keyword evidence="2" id="KW-0472">Membrane</keyword>
<keyword evidence="2" id="KW-1133">Transmembrane helix</keyword>
<gene>
    <name evidence="4" type="ORF">IAD23_01835</name>
</gene>
<feature type="region of interest" description="Disordered" evidence="1">
    <location>
        <begin position="646"/>
        <end position="741"/>
    </location>
</feature>
<sequence length="769" mass="82184">MKSLKRFRKWQAVIAVLAAFAIFASITTVFASGDGGVVYTSPDGSYTAQKMSHPEAGLGEVDGLVDFESGDPDRGNSYSWAAVGYGDYMYVGTCYAAVWTTIKMMAGMAGLDVATIKAACNIAWNGSLYTGDEVNNPTDGNRAVLVRMDMKNGDVKVVDVPGGGGSGYRAGTVFNDKLYFVASRSIPVLVEVDPNNNDAAQVVYTCEKLNDPLISTGIRGLTSINGQLILAGIGNDGAYLAASSNPSAGQDSFEVIATQEDLLDYPAYRYTDAIFGGSIWDIIPFNNHLYVTVVTGKNGAKQAFAMFRGTQDETTGDWDFELLIGNPADGAKYPFGLGADRSGAANLMVYDNHLYIGGYNDPMVALPQALLQFNYEPIYHDLANPVNLWRMDADENFEMVAGEPNELFDEVIGDQGSGFGSNLNQYVWRMENYNGKLYVGTFDIGSLAYPLMQVTNGDLINRTPEEWKTQIGYVIDLIQSVIEGGITLPLTRSAAADAKLNLGSITDILEQIGGLLGQGGGSDLDATEQFYNLLKKALSVYNMVHDFLPDSITGTLDKILNEETIDNIYYFIGTCKYLSEGERGFDLLVSDDGVNFDVITRNGFGDPYNHGCRVFAITDQGLCLGTANPFYGTQVWKLTDLTAEDPDVTDPDVTDPDVTDPDVTDPDVTDPDVTDPDVTDPDDTDPDVTDPDAGDPATEPDVTVPTAGSDTDTDDTADDTASPSGSSVASADNSTKSPATGAVFGVGLFAAAAVLSGGGLAVVARRKKR</sequence>
<reference evidence="4" key="1">
    <citation type="submission" date="2020-10" db="EMBL/GenBank/DDBJ databases">
        <authorList>
            <person name="Gilroy R."/>
        </authorList>
    </citation>
    <scope>NUCLEOTIDE SEQUENCE</scope>
    <source>
        <strain evidence="4">CHK176-6737</strain>
    </source>
</reference>
<organism evidence="4 5">
    <name type="scientific">Candidatus Scybalenecus merdavium</name>
    <dbReference type="NCBI Taxonomy" id="2840939"/>
    <lineage>
        <taxon>Bacteria</taxon>
        <taxon>Bacillati</taxon>
        <taxon>Bacillota</taxon>
        <taxon>Clostridia</taxon>
        <taxon>Eubacteriales</taxon>
        <taxon>Oscillospiraceae</taxon>
        <taxon>Oscillospiraceae incertae sedis</taxon>
        <taxon>Candidatus Scybalenecus</taxon>
    </lineage>
</organism>
<feature type="compositionally biased region" description="Polar residues" evidence="1">
    <location>
        <begin position="728"/>
        <end position="738"/>
    </location>
</feature>
<dbReference type="EMBL" id="DVNM01000009">
    <property type="protein sequence ID" value="HIU68683.1"/>
    <property type="molecule type" value="Genomic_DNA"/>
</dbReference>
<protein>
    <recommendedName>
        <fullName evidence="6">Gram-positive cocci surface proteins LPxTG domain-containing protein</fullName>
    </recommendedName>
</protein>
<evidence type="ECO:0000256" key="2">
    <source>
        <dbReference type="SAM" id="Phobius"/>
    </source>
</evidence>
<evidence type="ECO:0000313" key="5">
    <source>
        <dbReference type="Proteomes" id="UP000824125"/>
    </source>
</evidence>
<evidence type="ECO:0008006" key="6">
    <source>
        <dbReference type="Google" id="ProtNLM"/>
    </source>
</evidence>
<evidence type="ECO:0000313" key="4">
    <source>
        <dbReference type="EMBL" id="HIU68683.1"/>
    </source>
</evidence>
<reference evidence="4" key="2">
    <citation type="journal article" date="2021" name="PeerJ">
        <title>Extensive microbial diversity within the chicken gut microbiome revealed by metagenomics and culture.</title>
        <authorList>
            <person name="Gilroy R."/>
            <person name="Ravi A."/>
            <person name="Getino M."/>
            <person name="Pursley I."/>
            <person name="Horton D.L."/>
            <person name="Alikhan N.F."/>
            <person name="Baker D."/>
            <person name="Gharbi K."/>
            <person name="Hall N."/>
            <person name="Watson M."/>
            <person name="Adriaenssens E.M."/>
            <person name="Foster-Nyarko E."/>
            <person name="Jarju S."/>
            <person name="Secka A."/>
            <person name="Antonio M."/>
            <person name="Oren A."/>
            <person name="Chaudhuri R.R."/>
            <person name="La Ragione R."/>
            <person name="Hildebrand F."/>
            <person name="Pallen M.J."/>
        </authorList>
    </citation>
    <scope>NUCLEOTIDE SEQUENCE</scope>
    <source>
        <strain evidence="4">CHK176-6737</strain>
    </source>
</reference>
<feature type="compositionally biased region" description="Acidic residues" evidence="1">
    <location>
        <begin position="646"/>
        <end position="693"/>
    </location>
</feature>
<accession>A0A9D1MTW7</accession>
<dbReference type="PANTHER" id="PTHR21523">
    <property type="match status" value="1"/>
</dbReference>
<evidence type="ECO:0000256" key="3">
    <source>
        <dbReference type="SAM" id="SignalP"/>
    </source>
</evidence>
<feature type="chain" id="PRO_5039732005" description="Gram-positive cocci surface proteins LPxTG domain-containing protein" evidence="3">
    <location>
        <begin position="32"/>
        <end position="769"/>
    </location>
</feature>